<keyword evidence="3" id="KW-1185">Reference proteome</keyword>
<reference evidence="3" key="1">
    <citation type="submission" date="2016-10" db="EMBL/GenBank/DDBJ databases">
        <title>Frankia sp. NRRL B-16386 Genome sequencing.</title>
        <authorList>
            <person name="Ghodhbane-Gtari F."/>
            <person name="Swanson E."/>
            <person name="Gueddou A."/>
            <person name="Hezbri K."/>
            <person name="Ktari K."/>
            <person name="Nouioui I."/>
            <person name="Morris K."/>
            <person name="Simpson S."/>
            <person name="Abebe-Akele F."/>
            <person name="Thomas K."/>
            <person name="Gtari M."/>
            <person name="Tisa L.S."/>
        </authorList>
    </citation>
    <scope>NUCLEOTIDE SEQUENCE [LARGE SCALE GENOMIC DNA]</scope>
    <source>
        <strain evidence="3">NRRL B-16386</strain>
    </source>
</reference>
<dbReference type="STRING" id="1834516.BL253_36680"/>
<protein>
    <recommendedName>
        <fullName evidence="4">HTH cro/C1-type domain-containing protein</fullName>
    </recommendedName>
</protein>
<feature type="region of interest" description="Disordered" evidence="1">
    <location>
        <begin position="107"/>
        <end position="145"/>
    </location>
</feature>
<evidence type="ECO:0000256" key="1">
    <source>
        <dbReference type="SAM" id="MobiDB-lite"/>
    </source>
</evidence>
<dbReference type="AlphaFoldDB" id="A0A1V2HZG1"/>
<dbReference type="EMBL" id="MOMC01000120">
    <property type="protein sequence ID" value="ONH22120.1"/>
    <property type="molecule type" value="Genomic_DNA"/>
</dbReference>
<gene>
    <name evidence="2" type="ORF">BL253_36680</name>
</gene>
<dbReference type="RefSeq" id="WP_076822751.1">
    <property type="nucleotide sequence ID" value="NZ_MOMC01000120.1"/>
</dbReference>
<name>A0A1V2HZG1_9ACTN</name>
<sequence>MATIVIVSDPAVGWEHRMTSHPRAKRRPLPTTPALLALVDEVQGLIDARGLNYTLLADLTGFSRTHVKNLAEGRVLSVSGFRALDTALGANRALLRMRDQAFAEREAVRHGYASHDPAEESPPESTRTGVPSIVEGGDYLSPRRPVEVSSTNRRDLLALIGAGTTLGAIPALTPTDRLLLLEGTARADSILPVVDAQIAGCVSAYRTTSPAALIGQIDSVQRLIDGISANLSLRPADSTRLWHAATITAGLRGWVHNNAGEIDAARVSLAEAHKRADLLDDDSLVAWTCYMQAIVEDYAGNANGAQQYANDGLRHARTGPQRALLLSDALAKSRANLGDAGGVDAAVDEAIEIVRGLSPTEHGPASRTIIDDITTLHPAFVVSAAATSYARLGKPGKVLDLANSGAGQHQPYMLLDEALAVSRSGKIDPERIAALVGQGLSMALPFQSAHVESRVRAVQRAVEPIKAHPALRAMVDTTRTWREQRRTLTA</sequence>
<evidence type="ECO:0008006" key="4">
    <source>
        <dbReference type="Google" id="ProtNLM"/>
    </source>
</evidence>
<comment type="caution">
    <text evidence="2">The sequence shown here is derived from an EMBL/GenBank/DDBJ whole genome shotgun (WGS) entry which is preliminary data.</text>
</comment>
<accession>A0A1V2HZG1</accession>
<evidence type="ECO:0000313" key="3">
    <source>
        <dbReference type="Proteomes" id="UP000188929"/>
    </source>
</evidence>
<proteinExistence type="predicted"/>
<dbReference type="Proteomes" id="UP000188929">
    <property type="component" value="Unassembled WGS sequence"/>
</dbReference>
<dbReference type="OrthoDB" id="3213425at2"/>
<evidence type="ECO:0000313" key="2">
    <source>
        <dbReference type="EMBL" id="ONH22120.1"/>
    </source>
</evidence>
<organism evidence="2 3">
    <name type="scientific">Pseudofrankia asymbiotica</name>
    <dbReference type="NCBI Taxonomy" id="1834516"/>
    <lineage>
        <taxon>Bacteria</taxon>
        <taxon>Bacillati</taxon>
        <taxon>Actinomycetota</taxon>
        <taxon>Actinomycetes</taxon>
        <taxon>Frankiales</taxon>
        <taxon>Frankiaceae</taxon>
        <taxon>Pseudofrankia</taxon>
    </lineage>
</organism>